<dbReference type="EMBL" id="BHXC01000006">
    <property type="protein sequence ID" value="GCB88193.1"/>
    <property type="molecule type" value="Genomic_DNA"/>
</dbReference>
<evidence type="ECO:0000313" key="1">
    <source>
        <dbReference type="EMBL" id="GCB88193.1"/>
    </source>
</evidence>
<protein>
    <recommendedName>
        <fullName evidence="3">Transcriptional regulator</fullName>
    </recommendedName>
</protein>
<accession>A0A401QSC1</accession>
<dbReference type="AlphaFoldDB" id="A0A401QSC1"/>
<evidence type="ECO:0000313" key="2">
    <source>
        <dbReference type="Proteomes" id="UP000288351"/>
    </source>
</evidence>
<evidence type="ECO:0008006" key="3">
    <source>
        <dbReference type="Google" id="ProtNLM"/>
    </source>
</evidence>
<comment type="caution">
    <text evidence="1">The sequence shown here is derived from an EMBL/GenBank/DDBJ whole genome shotgun (WGS) entry which is preliminary data.</text>
</comment>
<gene>
    <name evidence="1" type="ORF">SALB_00862</name>
</gene>
<name>A0A401QSC1_STRNR</name>
<proteinExistence type="predicted"/>
<reference evidence="1 2" key="1">
    <citation type="journal article" date="2019" name="Microbiol. Resour. Announc.">
        <title>Draft Genome Sequence of the Most Traditional epsilon-Poly-l-Lysine Producer, Streptomyces albulus NBRC14147.</title>
        <authorList>
            <person name="Yamanaka K."/>
            <person name="Hamano Y."/>
        </authorList>
    </citation>
    <scope>NUCLEOTIDE SEQUENCE [LARGE SCALE GENOMIC DNA]</scope>
    <source>
        <strain evidence="1 2">NBRC 14147</strain>
    </source>
</reference>
<organism evidence="1 2">
    <name type="scientific">Streptomyces noursei</name>
    <name type="common">Streptomyces albulus</name>
    <dbReference type="NCBI Taxonomy" id="1971"/>
    <lineage>
        <taxon>Bacteria</taxon>
        <taxon>Bacillati</taxon>
        <taxon>Actinomycetota</taxon>
        <taxon>Actinomycetes</taxon>
        <taxon>Kitasatosporales</taxon>
        <taxon>Streptomycetaceae</taxon>
        <taxon>Streptomyces</taxon>
    </lineage>
</organism>
<sequence>MAWDSGHQRRAQDYYRVALRSAHAAGDTHLGANVLAGMARQMLYVNQPQDALELVRLAQEGVRTTAGPRLRAMLHTREAWAYAAMGRHAALQRATRQAEETLTSAATEEEPYWIGYFDGAELAGVTSGRLLDLARTDPHQHAPTAAAAIRTALDQRGPEASRSHALDWIGLAECSFLLGDVAGTAETTRHAVSAAALTQSGRVRQQLAQLYPYTVGRDIPGLLREARDHIRDLLAT</sequence>
<dbReference type="Proteomes" id="UP000288351">
    <property type="component" value="Unassembled WGS sequence"/>
</dbReference>